<keyword evidence="1" id="KW-0378">Hydrolase</keyword>
<dbReference type="EMBL" id="VDFR01000109">
    <property type="protein sequence ID" value="TNC40520.1"/>
    <property type="molecule type" value="Genomic_DNA"/>
</dbReference>
<protein>
    <submittedName>
        <fullName evidence="3">Isochorismatase family protein</fullName>
    </submittedName>
</protein>
<evidence type="ECO:0000313" key="4">
    <source>
        <dbReference type="EMBL" id="TNC46407.1"/>
    </source>
</evidence>
<evidence type="ECO:0000259" key="2">
    <source>
        <dbReference type="Pfam" id="PF00857"/>
    </source>
</evidence>
<dbReference type="AlphaFoldDB" id="A0A5C4ME49"/>
<evidence type="ECO:0000256" key="1">
    <source>
        <dbReference type="ARBA" id="ARBA00022801"/>
    </source>
</evidence>
<organism evidence="3 5">
    <name type="scientific">Mumia zhuanghuii</name>
    <dbReference type="NCBI Taxonomy" id="2585211"/>
    <lineage>
        <taxon>Bacteria</taxon>
        <taxon>Bacillati</taxon>
        <taxon>Actinomycetota</taxon>
        <taxon>Actinomycetes</taxon>
        <taxon>Propionibacteriales</taxon>
        <taxon>Nocardioidaceae</taxon>
        <taxon>Mumia</taxon>
    </lineage>
</organism>
<dbReference type="GO" id="GO:0016787">
    <property type="term" value="F:hydrolase activity"/>
    <property type="evidence" value="ECO:0007669"/>
    <property type="project" value="UniProtKB-KW"/>
</dbReference>
<dbReference type="Gene3D" id="3.40.50.850">
    <property type="entry name" value="Isochorismatase-like"/>
    <property type="match status" value="1"/>
</dbReference>
<evidence type="ECO:0000313" key="5">
    <source>
        <dbReference type="Proteomes" id="UP000306740"/>
    </source>
</evidence>
<dbReference type="SUPFAM" id="SSF52499">
    <property type="entry name" value="Isochorismatase-like hydrolases"/>
    <property type="match status" value="1"/>
</dbReference>
<dbReference type="InterPro" id="IPR050272">
    <property type="entry name" value="Isochorismatase-like_hydrls"/>
</dbReference>
<dbReference type="PANTHER" id="PTHR43540">
    <property type="entry name" value="PEROXYUREIDOACRYLATE/UREIDOACRYLATE AMIDOHYDROLASE-RELATED"/>
    <property type="match status" value="1"/>
</dbReference>
<dbReference type="Pfam" id="PF00857">
    <property type="entry name" value="Isochorismatase"/>
    <property type="match status" value="1"/>
</dbReference>
<dbReference type="PANTHER" id="PTHR43540:SF1">
    <property type="entry name" value="ISOCHORISMATASE HYDROLASE"/>
    <property type="match status" value="1"/>
</dbReference>
<gene>
    <name evidence="4" type="ORF">FHE65_12880</name>
    <name evidence="3" type="ORF">FHE65_22935</name>
</gene>
<reference evidence="3 5" key="1">
    <citation type="submission" date="2019-05" db="EMBL/GenBank/DDBJ databases">
        <title>Mumia sp. nov., isolated from the intestinal contents of plateau pika (Ochotona curzoniae) in the Qinghai-Tibet plateau of China.</title>
        <authorList>
            <person name="Tian Z."/>
        </authorList>
    </citation>
    <scope>NUCLEOTIDE SEQUENCE [LARGE SCALE GENOMIC DNA]</scope>
    <source>
        <strain evidence="5">527</strain>
        <strain evidence="3">Z527</strain>
    </source>
</reference>
<dbReference type="Proteomes" id="UP000306740">
    <property type="component" value="Unassembled WGS sequence"/>
</dbReference>
<sequence length="182" mass="18648">MVDLVRAYFDPGSPLCLPTDDVLGSAARVLSAARRSAVPVLHTRVAYDSGGADGGVFLRKLPALEGFAGGGPLAEIMEVVAPVDGEPVVVKQYASAFFGTSLASTLMSLGVDTLVVAGVSTSGCVRATAVDALQHGLVPVVVRDAVADRASGPHEANLYDLQAKYAQVVSEDEALTYLGSCG</sequence>
<comment type="caution">
    <text evidence="3">The sequence shown here is derived from an EMBL/GenBank/DDBJ whole genome shotgun (WGS) entry which is preliminary data.</text>
</comment>
<accession>A0A5C4ME49</accession>
<dbReference type="OrthoDB" id="7500697at2"/>
<dbReference type="InterPro" id="IPR000868">
    <property type="entry name" value="Isochorismatase-like_dom"/>
</dbReference>
<evidence type="ECO:0000313" key="3">
    <source>
        <dbReference type="EMBL" id="TNC40520.1"/>
    </source>
</evidence>
<proteinExistence type="predicted"/>
<feature type="domain" description="Isochorismatase-like" evidence="2">
    <location>
        <begin position="2"/>
        <end position="171"/>
    </location>
</feature>
<dbReference type="InterPro" id="IPR036380">
    <property type="entry name" value="Isochorismatase-like_sf"/>
</dbReference>
<dbReference type="EMBL" id="VDFR01000057">
    <property type="protein sequence ID" value="TNC46407.1"/>
    <property type="molecule type" value="Genomic_DNA"/>
</dbReference>
<name>A0A5C4ME49_9ACTN</name>